<dbReference type="PROSITE" id="PS50850">
    <property type="entry name" value="MFS"/>
    <property type="match status" value="1"/>
</dbReference>
<keyword evidence="2 6" id="KW-0812">Transmembrane</keyword>
<keyword evidence="3 6" id="KW-1133">Transmembrane helix</keyword>
<dbReference type="SUPFAM" id="SSF103473">
    <property type="entry name" value="MFS general substrate transporter"/>
    <property type="match status" value="1"/>
</dbReference>
<dbReference type="eggNOG" id="KOG0255">
    <property type="taxonomic scope" value="Eukaryota"/>
</dbReference>
<dbReference type="Gene3D" id="1.20.1250.20">
    <property type="entry name" value="MFS general substrate transporter like domains"/>
    <property type="match status" value="1"/>
</dbReference>
<keyword evidence="9" id="KW-1185">Reference proteome</keyword>
<organism evidence="8 9">
    <name type="scientific">Eutypa lata (strain UCR-EL1)</name>
    <name type="common">Grapevine dieback disease fungus</name>
    <name type="synonym">Eutypa armeniacae</name>
    <dbReference type="NCBI Taxonomy" id="1287681"/>
    <lineage>
        <taxon>Eukaryota</taxon>
        <taxon>Fungi</taxon>
        <taxon>Dikarya</taxon>
        <taxon>Ascomycota</taxon>
        <taxon>Pezizomycotina</taxon>
        <taxon>Sordariomycetes</taxon>
        <taxon>Xylariomycetidae</taxon>
        <taxon>Xylariales</taxon>
        <taxon>Diatrypaceae</taxon>
        <taxon>Eutypa</taxon>
    </lineage>
</organism>
<evidence type="ECO:0000259" key="7">
    <source>
        <dbReference type="PROSITE" id="PS50850"/>
    </source>
</evidence>
<feature type="domain" description="Major facilitator superfamily (MFS) profile" evidence="7">
    <location>
        <begin position="139"/>
        <end position="605"/>
    </location>
</feature>
<feature type="transmembrane region" description="Helical" evidence="6">
    <location>
        <begin position="265"/>
        <end position="286"/>
    </location>
</feature>
<evidence type="ECO:0000256" key="4">
    <source>
        <dbReference type="ARBA" id="ARBA00023136"/>
    </source>
</evidence>
<feature type="region of interest" description="Disordered" evidence="5">
    <location>
        <begin position="84"/>
        <end position="130"/>
    </location>
</feature>
<feature type="transmembrane region" description="Helical" evidence="6">
    <location>
        <begin position="292"/>
        <end position="314"/>
    </location>
</feature>
<dbReference type="Proteomes" id="UP000012174">
    <property type="component" value="Unassembled WGS sequence"/>
</dbReference>
<protein>
    <submittedName>
        <fullName evidence="8">Putative mfs multidrug protein</fullName>
    </submittedName>
</protein>
<gene>
    <name evidence="8" type="ORF">UCREL1_3134</name>
</gene>
<proteinExistence type="predicted"/>
<feature type="compositionally biased region" description="Low complexity" evidence="5">
    <location>
        <begin position="39"/>
        <end position="52"/>
    </location>
</feature>
<name>M7SZ63_EUTLA</name>
<evidence type="ECO:0000313" key="8">
    <source>
        <dbReference type="EMBL" id="EMR69838.1"/>
    </source>
</evidence>
<dbReference type="OrthoDB" id="6770063at2759"/>
<dbReference type="GO" id="GO:0022857">
    <property type="term" value="F:transmembrane transporter activity"/>
    <property type="evidence" value="ECO:0007669"/>
    <property type="project" value="InterPro"/>
</dbReference>
<feature type="transmembrane region" description="Helical" evidence="6">
    <location>
        <begin position="473"/>
        <end position="495"/>
    </location>
</feature>
<evidence type="ECO:0000256" key="6">
    <source>
        <dbReference type="SAM" id="Phobius"/>
    </source>
</evidence>
<dbReference type="EMBL" id="KB706005">
    <property type="protein sequence ID" value="EMR69838.1"/>
    <property type="molecule type" value="Genomic_DNA"/>
</dbReference>
<dbReference type="AlphaFoldDB" id="M7SZ63"/>
<dbReference type="InterPro" id="IPR036259">
    <property type="entry name" value="MFS_trans_sf"/>
</dbReference>
<feature type="region of interest" description="Disordered" evidence="5">
    <location>
        <begin position="1"/>
        <end position="67"/>
    </location>
</feature>
<evidence type="ECO:0000256" key="1">
    <source>
        <dbReference type="ARBA" id="ARBA00004141"/>
    </source>
</evidence>
<dbReference type="GO" id="GO:0016020">
    <property type="term" value="C:membrane"/>
    <property type="evidence" value="ECO:0007669"/>
    <property type="project" value="UniProtKB-SubCell"/>
</dbReference>
<comment type="subcellular location">
    <subcellularLocation>
        <location evidence="1">Membrane</location>
        <topology evidence="1">Multi-pass membrane protein</topology>
    </subcellularLocation>
</comment>
<dbReference type="InterPro" id="IPR020846">
    <property type="entry name" value="MFS_dom"/>
</dbReference>
<accession>M7SZ63</accession>
<dbReference type="Pfam" id="PF07690">
    <property type="entry name" value="MFS_1"/>
    <property type="match status" value="1"/>
</dbReference>
<dbReference type="HOGENOM" id="CLU_008455_1_3_1"/>
<dbReference type="FunFam" id="1.20.1250.20:FF:000011">
    <property type="entry name" value="MFS multidrug transporter, putative"/>
    <property type="match status" value="1"/>
</dbReference>
<feature type="transmembrane region" description="Helical" evidence="6">
    <location>
        <begin position="137"/>
        <end position="157"/>
    </location>
</feature>
<feature type="transmembrane region" description="Helical" evidence="6">
    <location>
        <begin position="390"/>
        <end position="412"/>
    </location>
</feature>
<feature type="transmembrane region" description="Helical" evidence="6">
    <location>
        <begin position="204"/>
        <end position="225"/>
    </location>
</feature>
<feature type="transmembrane region" description="Helical" evidence="6">
    <location>
        <begin position="568"/>
        <end position="589"/>
    </location>
</feature>
<dbReference type="InterPro" id="IPR011701">
    <property type="entry name" value="MFS"/>
</dbReference>
<feature type="transmembrane region" description="Helical" evidence="6">
    <location>
        <begin position="177"/>
        <end position="197"/>
    </location>
</feature>
<feature type="transmembrane region" description="Helical" evidence="6">
    <location>
        <begin position="432"/>
        <end position="452"/>
    </location>
</feature>
<dbReference type="OMA" id="YIYGIMY"/>
<feature type="compositionally biased region" description="Basic residues" evidence="5">
    <location>
        <begin position="353"/>
        <end position="364"/>
    </location>
</feature>
<keyword evidence="4 6" id="KW-0472">Membrane</keyword>
<feature type="transmembrane region" description="Helical" evidence="6">
    <location>
        <begin position="507"/>
        <end position="527"/>
    </location>
</feature>
<dbReference type="KEGG" id="ela:UCREL1_3134"/>
<dbReference type="PANTHER" id="PTHR23502:SF60">
    <property type="entry name" value="MAJOR FACILITATOR SUPERFAMILY (MFS) PROFILE DOMAIN-CONTAINING PROTEIN-RELATED"/>
    <property type="match status" value="1"/>
</dbReference>
<sequence>MSATKSKCLGNDSARLSSDISRPDSRSGSGANDTTKDLAPSSAPASVCQSSSSEEKKLEGGGVDVNLDGSSLLIASRRVSSSEADLEAAELAPQDDEKGAVTVSEEAPEDPPDPNLVTWSGPDDPKNPKNWADSRKWAVVFVVSTFTLMSPMSSAMIAPSLTAIGEELDIPEGFQQVIALSIFILAYAVGPLLWGPLSELYGRVIVLQLTNLIYMFFNLGCGLAQTQGQLVAFRFMSGLGGSAPLAIGGGLLTDLFTPEQRGKAMSIYALIPLLGPAIGPIAGGFITEGASWRWVFYATTIADGLVQASGFFFLRETYAPVLLARRRDILIEETGNNALRTPYDKEDDDDPNHHHHHHHHLTRKEKGKLLLKRLQIAFSRPFRLLATQPIIMFISLYMMYLYGLMYIVLSSFPTLWSRPPPLGYGMSVGVGGLNYISLGLGCFLGAQIAARAQDKIYAALKRRHGTATGRPEYRVPIMVPSALMVPVGLLVYGWTAERKTHWIGPDIGTVIFSAGIIFGHGAVQGYVVDAYPRYAASGVAAVTVLRSLAGFGFPLFAPAMYNGLGMGWGNTLMALVGIVIGWPGPPLLWKYGPALRRRSTFASGG</sequence>
<evidence type="ECO:0000256" key="3">
    <source>
        <dbReference type="ARBA" id="ARBA00022989"/>
    </source>
</evidence>
<dbReference type="PANTHER" id="PTHR23502">
    <property type="entry name" value="MAJOR FACILITATOR SUPERFAMILY"/>
    <property type="match status" value="1"/>
</dbReference>
<evidence type="ECO:0000256" key="5">
    <source>
        <dbReference type="SAM" id="MobiDB-lite"/>
    </source>
</evidence>
<evidence type="ECO:0000313" key="9">
    <source>
        <dbReference type="Proteomes" id="UP000012174"/>
    </source>
</evidence>
<feature type="transmembrane region" description="Helical" evidence="6">
    <location>
        <begin position="231"/>
        <end position="253"/>
    </location>
</feature>
<dbReference type="CDD" id="cd17323">
    <property type="entry name" value="MFS_Tpo1_MDR_like"/>
    <property type="match status" value="1"/>
</dbReference>
<feature type="compositionally biased region" description="Polar residues" evidence="5">
    <location>
        <begin position="14"/>
        <end position="33"/>
    </location>
</feature>
<evidence type="ECO:0000256" key="2">
    <source>
        <dbReference type="ARBA" id="ARBA00022692"/>
    </source>
</evidence>
<reference evidence="9" key="1">
    <citation type="journal article" date="2013" name="Genome Announc.">
        <title>Draft genome sequence of the grapevine dieback fungus Eutypa lata UCR-EL1.</title>
        <authorList>
            <person name="Blanco-Ulate B."/>
            <person name="Rolshausen P.E."/>
            <person name="Cantu D."/>
        </authorList>
    </citation>
    <scope>NUCLEOTIDE SEQUENCE [LARGE SCALE GENOMIC DNA]</scope>
    <source>
        <strain evidence="9">UCR-EL1</strain>
    </source>
</reference>
<feature type="transmembrane region" description="Helical" evidence="6">
    <location>
        <begin position="534"/>
        <end position="556"/>
    </location>
</feature>
<feature type="region of interest" description="Disordered" evidence="5">
    <location>
        <begin position="341"/>
        <end position="364"/>
    </location>
</feature>